<evidence type="ECO:0000313" key="3">
    <source>
        <dbReference type="EMBL" id="KAF9524184.1"/>
    </source>
</evidence>
<sequence length="825" mass="92064">MTTTIDPRLGFANPLVVDSLMPLNETASIDERSFEQAIWSGSKICGSAESLSARSFSSLSSDSATLVDWTSDDDAGLLEKRDMSLDRTEFPRTIEDGSAAKKASSSEKSAIAESTGMQTAPATSESELVHVAIYATERRLKVQNGDEDDEDWMPHFNLSYTVVADDDMSLVVYLNDDNISDLVDAEHGAAMTLFKSEGDPENKKRDYTFRIVIDPGIEESDGTFNGTWYDNKGEWEWRGRYFLEGKRSQIKPCGIEYGPDGKSTIQQLLMLSSVNPEGKDIAQQEGDRIFGKILLDSIPYDVKEKLYPDLPKLDKEERAIKNLGPDYLPRAAVVNLLSHLQGSKDVAAIQRARIDKIKCEAFFPACMSTKKPLDDRDDPVKTFGWDRKRDAAIISRIQHQSRTIAMHCYRLGYIRAVTSFQMFLDDATYWYKRLASYLVSTTHLRRFSHRVRSQDNHLERDVYEWYNKLTLLHNACGDIDGAAKIEDIVASLQGASTLATLHNVEYNDDFKAHLRDFFEELDQINNDPLKRKDKDYAKLQRLMAIRGANSWSELGKTIISTINTHTNHLHRKPTVTEAATLLARQEAANPLAWLLTDIGAHIRPALIGGGIIILINTLLQQREVLSMPEKITMYMSLVQGISMEPSLVLAPVQCLASGFKYLARGIGWCLKKMMPQRSLSFINAASLFGTKIVRVRSVMSGVLEKLCKGLTLVFGFFMSCFCVWAAADEFLYATRHGQTVDRWFSGTELLISAAISVNKGVQLGALWCLGKADAPIVAFCGTVGVVLMAVGFAVAVAGLVVGMVLKEDPVRDLIDKYGQKYKLLR</sequence>
<keyword evidence="2" id="KW-1133">Transmembrane helix</keyword>
<feature type="region of interest" description="Disordered" evidence="1">
    <location>
        <begin position="88"/>
        <end position="123"/>
    </location>
</feature>
<feature type="transmembrane region" description="Helical" evidence="2">
    <location>
        <begin position="776"/>
        <end position="805"/>
    </location>
</feature>
<feature type="transmembrane region" description="Helical" evidence="2">
    <location>
        <begin position="706"/>
        <end position="727"/>
    </location>
</feature>
<evidence type="ECO:0000256" key="2">
    <source>
        <dbReference type="SAM" id="Phobius"/>
    </source>
</evidence>
<evidence type="ECO:0000313" key="4">
    <source>
        <dbReference type="Proteomes" id="UP000807306"/>
    </source>
</evidence>
<reference evidence="3" key="1">
    <citation type="submission" date="2020-11" db="EMBL/GenBank/DDBJ databases">
        <authorList>
            <consortium name="DOE Joint Genome Institute"/>
            <person name="Ahrendt S."/>
            <person name="Riley R."/>
            <person name="Andreopoulos W."/>
            <person name="Labutti K."/>
            <person name="Pangilinan J."/>
            <person name="Ruiz-Duenas F.J."/>
            <person name="Barrasa J.M."/>
            <person name="Sanchez-Garcia M."/>
            <person name="Camarero S."/>
            <person name="Miyauchi S."/>
            <person name="Serrano A."/>
            <person name="Linde D."/>
            <person name="Babiker R."/>
            <person name="Drula E."/>
            <person name="Ayuso-Fernandez I."/>
            <person name="Pacheco R."/>
            <person name="Padilla G."/>
            <person name="Ferreira P."/>
            <person name="Barriuso J."/>
            <person name="Kellner H."/>
            <person name="Castanera R."/>
            <person name="Alfaro M."/>
            <person name="Ramirez L."/>
            <person name="Pisabarro A.G."/>
            <person name="Kuo A."/>
            <person name="Tritt A."/>
            <person name="Lipzen A."/>
            <person name="He G."/>
            <person name="Yan M."/>
            <person name="Ng V."/>
            <person name="Cullen D."/>
            <person name="Martin F."/>
            <person name="Rosso M.-N."/>
            <person name="Henrissat B."/>
            <person name="Hibbett D."/>
            <person name="Martinez A.T."/>
            <person name="Grigoriev I.V."/>
        </authorList>
    </citation>
    <scope>NUCLEOTIDE SEQUENCE</scope>
    <source>
        <strain evidence="3">CBS 506.95</strain>
    </source>
</reference>
<feature type="compositionally biased region" description="Basic and acidic residues" evidence="1">
    <location>
        <begin position="88"/>
        <end position="99"/>
    </location>
</feature>
<feature type="compositionally biased region" description="Low complexity" evidence="1">
    <location>
        <begin position="100"/>
        <end position="114"/>
    </location>
</feature>
<keyword evidence="2" id="KW-0812">Transmembrane</keyword>
<dbReference type="OrthoDB" id="3251431at2759"/>
<name>A0A9P6E8A4_9AGAR</name>
<dbReference type="Proteomes" id="UP000807306">
    <property type="component" value="Unassembled WGS sequence"/>
</dbReference>
<organism evidence="3 4">
    <name type="scientific">Crepidotus variabilis</name>
    <dbReference type="NCBI Taxonomy" id="179855"/>
    <lineage>
        <taxon>Eukaryota</taxon>
        <taxon>Fungi</taxon>
        <taxon>Dikarya</taxon>
        <taxon>Basidiomycota</taxon>
        <taxon>Agaricomycotina</taxon>
        <taxon>Agaricomycetes</taxon>
        <taxon>Agaricomycetidae</taxon>
        <taxon>Agaricales</taxon>
        <taxon>Agaricineae</taxon>
        <taxon>Crepidotaceae</taxon>
        <taxon>Crepidotus</taxon>
    </lineage>
</organism>
<protein>
    <submittedName>
        <fullName evidence="3">Uncharacterized protein</fullName>
    </submittedName>
</protein>
<accession>A0A9P6E8A4</accession>
<keyword evidence="4" id="KW-1185">Reference proteome</keyword>
<gene>
    <name evidence="3" type="ORF">CPB83DRAFT_898140</name>
</gene>
<dbReference type="AlphaFoldDB" id="A0A9P6E8A4"/>
<proteinExistence type="predicted"/>
<comment type="caution">
    <text evidence="3">The sequence shown here is derived from an EMBL/GenBank/DDBJ whole genome shotgun (WGS) entry which is preliminary data.</text>
</comment>
<evidence type="ECO:0000256" key="1">
    <source>
        <dbReference type="SAM" id="MobiDB-lite"/>
    </source>
</evidence>
<keyword evidence="2" id="KW-0472">Membrane</keyword>
<dbReference type="EMBL" id="MU157903">
    <property type="protein sequence ID" value="KAF9524184.1"/>
    <property type="molecule type" value="Genomic_DNA"/>
</dbReference>